<reference evidence="2 3" key="1">
    <citation type="submission" date="2021-04" db="EMBL/GenBank/DDBJ databases">
        <title>Genomics, taxonomy and metabolism of representatives of sulfur bacteria of the genus Thiothrix: Thiothrix fructosivorans QT, Thiothrix unzii A1T and three new species, Thiothrix subterranea sp. nov., Thiothrix litoralis sp. nov. and 'Candidatus Thiothrix anitrata' sp. nov.</title>
        <authorList>
            <person name="Ravin N.V."/>
            <person name="Smolyakov D."/>
            <person name="Rudenko T.S."/>
            <person name="Mardanov A.V."/>
            <person name="Beletsky A.V."/>
            <person name="Markov N.D."/>
            <person name="Fomenkov A.I."/>
            <person name="Roberts R.J."/>
            <person name="Karnachuk O.V."/>
            <person name="Novikov A."/>
            <person name="Grabovich M.Y."/>
        </authorList>
    </citation>
    <scope>NUCLEOTIDE SEQUENCE [LARGE SCALE GENOMIC DNA]</scope>
    <source>
        <strain evidence="2 3">A52</strain>
    </source>
</reference>
<evidence type="ECO:0000259" key="1">
    <source>
        <dbReference type="Pfam" id="PF15515"/>
    </source>
</evidence>
<protein>
    <recommendedName>
        <fullName evidence="1">MvaI/BcnI restriction endonuclease domain-containing protein</fullName>
    </recommendedName>
</protein>
<dbReference type="Proteomes" id="UP000672027">
    <property type="component" value="Chromosome"/>
</dbReference>
<dbReference type="InterPro" id="IPR029127">
    <property type="entry name" value="MvaI_BcnI"/>
</dbReference>
<proteinExistence type="predicted"/>
<sequence length="453" mass="50421">MAQDENTRTETSMESINSLLQLMESHGAIRFYAKKLAPNDNSKNQFYLGGGFSALHTIPHGSLYVDDSNIAKGKTSRTKADVTFYWVDQNGRYLAPNAQLILYPEYPEVRMSGLLKGCRHAPSNVIASRDEGRTLFLGITPNGDVLGYAATPDDPLSKELYALTSNNINVSSVLIELFTPDKKQNTRVLLLEALKEICEKNWIASQKLGKDGVITPYSARNGGGYTLEAELGISPNGNSEPDYLGWEIKQYGVNDFRSFKPKSPVTLMTPEPTGGFYCDNGVPDFLRRFGYPDKSGKVDRINFGGIYTIGRTYHADTGLRLILDGYDQQSGKITDMAGCIGLETQAGEIAASWSFNGMLDHWNRKHAQAAYIPSLFRTPPPEYAFGCQVLLCEETDFLLFLKAIANGTISYDPAIKMEKASSPKPVTKRRSQFRIKHDNLINLYYKHETVDLK</sequence>
<dbReference type="RefSeq" id="WP_210228735.1">
    <property type="nucleotide sequence ID" value="NZ_CP072800.1"/>
</dbReference>
<name>A0ABX7X4N2_9GAMM</name>
<accession>A0ABX7X4N2</accession>
<keyword evidence="3" id="KW-1185">Reference proteome</keyword>
<dbReference type="InterPro" id="IPR043004">
    <property type="entry name" value="MvaI_BcnI_cat"/>
</dbReference>
<gene>
    <name evidence="2" type="ORF">J8380_04565</name>
</gene>
<dbReference type="Gene3D" id="3.40.210.20">
    <property type="entry name" value="MvaI/BcnI restriction endonuclease, catalytic domain"/>
    <property type="match status" value="1"/>
</dbReference>
<evidence type="ECO:0000313" key="2">
    <source>
        <dbReference type="EMBL" id="QTR50845.1"/>
    </source>
</evidence>
<dbReference type="EMBL" id="CP072800">
    <property type="protein sequence ID" value="QTR50845.1"/>
    <property type="molecule type" value="Genomic_DNA"/>
</dbReference>
<evidence type="ECO:0000313" key="3">
    <source>
        <dbReference type="Proteomes" id="UP000672027"/>
    </source>
</evidence>
<feature type="domain" description="MvaI/BcnI restriction endonuclease" evidence="1">
    <location>
        <begin position="192"/>
        <end position="444"/>
    </location>
</feature>
<dbReference type="Pfam" id="PF15515">
    <property type="entry name" value="MvaI_BcnI"/>
    <property type="match status" value="1"/>
</dbReference>
<organism evidence="2 3">
    <name type="scientific">Candidatus Thiothrix anitrata</name>
    <dbReference type="NCBI Taxonomy" id="2823902"/>
    <lineage>
        <taxon>Bacteria</taxon>
        <taxon>Pseudomonadati</taxon>
        <taxon>Pseudomonadota</taxon>
        <taxon>Gammaproteobacteria</taxon>
        <taxon>Thiotrichales</taxon>
        <taxon>Thiotrichaceae</taxon>
        <taxon>Thiothrix</taxon>
    </lineage>
</organism>